<gene>
    <name evidence="2" type="ORF">HP548_12215</name>
</gene>
<name>A0ABX2MLD5_9BACL</name>
<organism evidence="2 3">
    <name type="scientific">Paenibacillus taichungensis</name>
    <dbReference type="NCBI Taxonomy" id="484184"/>
    <lineage>
        <taxon>Bacteria</taxon>
        <taxon>Bacillati</taxon>
        <taxon>Bacillota</taxon>
        <taxon>Bacilli</taxon>
        <taxon>Bacillales</taxon>
        <taxon>Paenibacillaceae</taxon>
        <taxon>Paenibacillus</taxon>
    </lineage>
</organism>
<keyword evidence="1" id="KW-0472">Membrane</keyword>
<accession>A0ABX2MLD5</accession>
<proteinExistence type="predicted"/>
<dbReference type="GeneID" id="97131481"/>
<dbReference type="EMBL" id="JABMCC010000107">
    <property type="protein sequence ID" value="NUU54842.1"/>
    <property type="molecule type" value="Genomic_DNA"/>
</dbReference>
<evidence type="ECO:0000256" key="1">
    <source>
        <dbReference type="SAM" id="Phobius"/>
    </source>
</evidence>
<feature type="transmembrane region" description="Helical" evidence="1">
    <location>
        <begin position="94"/>
        <end position="117"/>
    </location>
</feature>
<keyword evidence="1" id="KW-0812">Transmembrane</keyword>
<keyword evidence="1" id="KW-1133">Transmembrane helix</keyword>
<protein>
    <submittedName>
        <fullName evidence="2">Uncharacterized protein</fullName>
    </submittedName>
</protein>
<comment type="caution">
    <text evidence="2">The sequence shown here is derived from an EMBL/GenBank/DDBJ whole genome shotgun (WGS) entry which is preliminary data.</text>
</comment>
<feature type="transmembrane region" description="Helical" evidence="1">
    <location>
        <begin position="6"/>
        <end position="25"/>
    </location>
</feature>
<evidence type="ECO:0000313" key="2">
    <source>
        <dbReference type="EMBL" id="NUU54842.1"/>
    </source>
</evidence>
<dbReference type="RefSeq" id="WP_175381781.1">
    <property type="nucleotide sequence ID" value="NZ_CBCRYD010000035.1"/>
</dbReference>
<keyword evidence="3" id="KW-1185">Reference proteome</keyword>
<dbReference type="Proteomes" id="UP000577724">
    <property type="component" value="Unassembled WGS sequence"/>
</dbReference>
<reference evidence="2 3" key="1">
    <citation type="submission" date="2020-05" db="EMBL/GenBank/DDBJ databases">
        <title>Genome Sequencing of Type Strains.</title>
        <authorList>
            <person name="Lemaire J.F."/>
            <person name="Inderbitzin P."/>
            <person name="Gregorio O.A."/>
            <person name="Collins S.B."/>
            <person name="Wespe N."/>
            <person name="Knight-Connoni V."/>
        </authorList>
    </citation>
    <scope>NUCLEOTIDE SEQUENCE [LARGE SCALE GENOMIC DNA]</scope>
    <source>
        <strain evidence="2 3">DSM 19942</strain>
    </source>
</reference>
<feature type="transmembrane region" description="Helical" evidence="1">
    <location>
        <begin position="137"/>
        <end position="159"/>
    </location>
</feature>
<sequence>MRNHHWSVYCAVIYFSLVFIINLVFSTWSNLEYGRLTQEVDSLGQAAPSITQGFDSLFESLENTTEDNDPNVIQINAEEILEKSAQLVKTAKSAFVYMLVSTFAGVFTTIALIFPKIVMDIIEKFIEIPDIDYDSLALFKSIMVLANISIACWDIYGLVNIWKYF</sequence>
<evidence type="ECO:0000313" key="3">
    <source>
        <dbReference type="Proteomes" id="UP000577724"/>
    </source>
</evidence>